<keyword evidence="1" id="KW-0560">Oxidoreductase</keyword>
<dbReference type="PANTHER" id="PTHR35870">
    <property type="entry name" value="PROTEIN, PUTATIVE (AFU_ORTHOLOGUE AFUA_5G03330)-RELATED"/>
    <property type="match status" value="1"/>
</dbReference>
<dbReference type="Proteomes" id="UP001218218">
    <property type="component" value="Unassembled WGS sequence"/>
</dbReference>
<dbReference type="PANTHER" id="PTHR35870:SF1">
    <property type="entry name" value="PROTEIN, PUTATIVE (AFU_ORTHOLOGUE AFUA_5G03330)-RELATED"/>
    <property type="match status" value="1"/>
</dbReference>
<dbReference type="InterPro" id="IPR025337">
    <property type="entry name" value="Questin_oxidase-like"/>
</dbReference>
<accession>A0AAD6Z8G9</accession>
<evidence type="ECO:0008006" key="4">
    <source>
        <dbReference type="Google" id="ProtNLM"/>
    </source>
</evidence>
<gene>
    <name evidence="2" type="ORF">DFH08DRAFT_717771</name>
</gene>
<dbReference type="AlphaFoldDB" id="A0AAD6Z8G9"/>
<reference evidence="2" key="1">
    <citation type="submission" date="2023-03" db="EMBL/GenBank/DDBJ databases">
        <title>Massive genome expansion in bonnet fungi (Mycena s.s.) driven by repeated elements and novel gene families across ecological guilds.</title>
        <authorList>
            <consortium name="Lawrence Berkeley National Laboratory"/>
            <person name="Harder C.B."/>
            <person name="Miyauchi S."/>
            <person name="Viragh M."/>
            <person name="Kuo A."/>
            <person name="Thoen E."/>
            <person name="Andreopoulos B."/>
            <person name="Lu D."/>
            <person name="Skrede I."/>
            <person name="Drula E."/>
            <person name="Henrissat B."/>
            <person name="Morin E."/>
            <person name="Kohler A."/>
            <person name="Barry K."/>
            <person name="LaButti K."/>
            <person name="Morin E."/>
            <person name="Salamov A."/>
            <person name="Lipzen A."/>
            <person name="Mereny Z."/>
            <person name="Hegedus B."/>
            <person name="Baldrian P."/>
            <person name="Stursova M."/>
            <person name="Weitz H."/>
            <person name="Taylor A."/>
            <person name="Grigoriev I.V."/>
            <person name="Nagy L.G."/>
            <person name="Martin F."/>
            <person name="Kauserud H."/>
        </authorList>
    </citation>
    <scope>NUCLEOTIDE SEQUENCE</scope>
    <source>
        <strain evidence="2">CBHHK002</strain>
    </source>
</reference>
<dbReference type="EMBL" id="JARIHO010000073">
    <property type="protein sequence ID" value="KAJ7312246.1"/>
    <property type="molecule type" value="Genomic_DNA"/>
</dbReference>
<evidence type="ECO:0000313" key="3">
    <source>
        <dbReference type="Proteomes" id="UP001218218"/>
    </source>
</evidence>
<sequence length="476" mass="52467">MNSLLQKSLKSGVVHLPGATPASTALVTKLLKKDIEEHHCFFNDQYFHNHLAHHILSLHDLGASAECIQKMYDQEAAMQRPIRPNGTSESAAANKITEQNWTSNMGEKNAHMFPDYLAFFSSEIAKHGVGGALERYVFSPKANANGTLMLARFVGGALHPMIEAGFGVEFDQDYLVADGLAQAVLTTPESATVMDMPSGLPQIKSGPSATLLSLLREVYDSPKLAPMPYHNERLSNFTRFNDWLTSDPDVSATIRAIYAKWTFDLDDKDFDFGAKVDECMWQATLLLGATSKPGRKPRLDFFLMHFLTVSLFFRRILDVLKEPLHKAQLLQVYVRSAALFVILRGRPRIDPALAMTYSASPAPPKNATGTLGYGSPWLAILNNAVAHPEAHVVKSIRALFYCAQRYGDTAVGAVVGAVDEQGKETHPGASILDGTLFIRVAGVLTDSLGWVAHGEKDRFWDFSGIGWEEAWSEKDE</sequence>
<organism evidence="2 3">
    <name type="scientific">Mycena albidolilacea</name>
    <dbReference type="NCBI Taxonomy" id="1033008"/>
    <lineage>
        <taxon>Eukaryota</taxon>
        <taxon>Fungi</taxon>
        <taxon>Dikarya</taxon>
        <taxon>Basidiomycota</taxon>
        <taxon>Agaricomycotina</taxon>
        <taxon>Agaricomycetes</taxon>
        <taxon>Agaricomycetidae</taxon>
        <taxon>Agaricales</taxon>
        <taxon>Marasmiineae</taxon>
        <taxon>Mycenaceae</taxon>
        <taxon>Mycena</taxon>
    </lineage>
</organism>
<name>A0AAD6Z8G9_9AGAR</name>
<comment type="caution">
    <text evidence="2">The sequence shown here is derived from an EMBL/GenBank/DDBJ whole genome shotgun (WGS) entry which is preliminary data.</text>
</comment>
<keyword evidence="3" id="KW-1185">Reference proteome</keyword>
<evidence type="ECO:0000313" key="2">
    <source>
        <dbReference type="EMBL" id="KAJ7312246.1"/>
    </source>
</evidence>
<dbReference type="GO" id="GO:0016491">
    <property type="term" value="F:oxidoreductase activity"/>
    <property type="evidence" value="ECO:0007669"/>
    <property type="project" value="UniProtKB-KW"/>
</dbReference>
<evidence type="ECO:0000256" key="1">
    <source>
        <dbReference type="ARBA" id="ARBA00023002"/>
    </source>
</evidence>
<dbReference type="Pfam" id="PF14027">
    <property type="entry name" value="Questin_oxidase"/>
    <property type="match status" value="1"/>
</dbReference>
<proteinExistence type="predicted"/>
<protein>
    <recommendedName>
        <fullName evidence="4">Oxidoreductase AflY</fullName>
    </recommendedName>
</protein>